<name>A0A557QH96_9RHOO</name>
<dbReference type="PANTHER" id="PTHR35562:SF2">
    <property type="entry name" value="DNA ENDONUCLEASE SMRA-RELATED"/>
    <property type="match status" value="1"/>
</dbReference>
<dbReference type="PROSITE" id="PS50828">
    <property type="entry name" value="SMR"/>
    <property type="match status" value="1"/>
</dbReference>
<comment type="caution">
    <text evidence="3">The sequence shown here is derived from an EMBL/GenBank/DDBJ whole genome shotgun (WGS) entry which is preliminary data.</text>
</comment>
<dbReference type="Proteomes" id="UP000319502">
    <property type="component" value="Unassembled WGS sequence"/>
</dbReference>
<evidence type="ECO:0000259" key="2">
    <source>
        <dbReference type="PROSITE" id="PS50828"/>
    </source>
</evidence>
<feature type="region of interest" description="Disordered" evidence="1">
    <location>
        <begin position="1"/>
        <end position="109"/>
    </location>
</feature>
<dbReference type="OrthoDB" id="9808881at2"/>
<dbReference type="PANTHER" id="PTHR35562">
    <property type="entry name" value="DNA ENDONUCLEASE SMRA-RELATED"/>
    <property type="match status" value="1"/>
</dbReference>
<keyword evidence="4" id="KW-1185">Reference proteome</keyword>
<dbReference type="Pfam" id="PF01713">
    <property type="entry name" value="Smr"/>
    <property type="match status" value="1"/>
</dbReference>
<feature type="compositionally biased region" description="Low complexity" evidence="1">
    <location>
        <begin position="8"/>
        <end position="18"/>
    </location>
</feature>
<protein>
    <submittedName>
        <fullName evidence="3">DNA mismatch repair protein MutS</fullName>
    </submittedName>
</protein>
<dbReference type="InterPro" id="IPR036063">
    <property type="entry name" value="Smr_dom_sf"/>
</dbReference>
<dbReference type="InterPro" id="IPR002625">
    <property type="entry name" value="Smr_dom"/>
</dbReference>
<reference evidence="3 4" key="1">
    <citation type="submission" date="2019-07" db="EMBL/GenBank/DDBJ databases">
        <title>The pathways for chlorine oxyanion respiration interact through the shared metabolite chlorate.</title>
        <authorList>
            <person name="Barnum T.P."/>
            <person name="Cheng Y."/>
            <person name="Hill K.A."/>
            <person name="Lucas L.N."/>
            <person name="Carlson H.K."/>
            <person name="Coates J.D."/>
        </authorList>
    </citation>
    <scope>NUCLEOTIDE SEQUENCE [LARGE SCALE GENOMIC DNA]</scope>
    <source>
        <strain evidence="3 4">SFB-3</strain>
    </source>
</reference>
<dbReference type="EMBL" id="VMNK01000017">
    <property type="protein sequence ID" value="TVO52272.1"/>
    <property type="molecule type" value="Genomic_DNA"/>
</dbReference>
<dbReference type="RefSeq" id="WP_144310852.1">
    <property type="nucleotide sequence ID" value="NZ_VMNK01000017.1"/>
</dbReference>
<feature type="region of interest" description="Disordered" evidence="1">
    <location>
        <begin position="167"/>
        <end position="194"/>
    </location>
</feature>
<evidence type="ECO:0000313" key="3">
    <source>
        <dbReference type="EMBL" id="TVO52272.1"/>
    </source>
</evidence>
<proteinExistence type="predicted"/>
<evidence type="ECO:0000256" key="1">
    <source>
        <dbReference type="SAM" id="MobiDB-lite"/>
    </source>
</evidence>
<sequence>MARKRRPAAAQAASPARLPDTRFASLKRIKANKNKASEHAAPPAATDAPPVDETLPPPDLFRASVGDIQPIADTNRAEITPPRPRPVPKARPVEADDDLPRRHAPPPEHDEGAWFQHHMHDVVPLPQDDRGWLGPVPRAETAKIVQPRTPQPNDIMSWLASGTQPLKPANRADIATPPPVAAPRLSEADEQAALRESMEAPLSFEDRLDMGDEAVFLRAGLPRRVLTDLRRGRWVVQGEIDLHGLTRDEARAALAEFLASALRRGIRCVRVVHGKGLRSPGKVGILKQLSKGWLSQREEILAFCQARANEGGSGALRVLLRAPDKIRAP</sequence>
<dbReference type="AlphaFoldDB" id="A0A557QH96"/>
<evidence type="ECO:0000313" key="4">
    <source>
        <dbReference type="Proteomes" id="UP000319502"/>
    </source>
</evidence>
<feature type="compositionally biased region" description="Basic and acidic residues" evidence="1">
    <location>
        <begin position="91"/>
        <end position="109"/>
    </location>
</feature>
<feature type="compositionally biased region" description="Low complexity" evidence="1">
    <location>
        <begin position="40"/>
        <end position="49"/>
    </location>
</feature>
<dbReference type="Gene3D" id="3.30.1370.110">
    <property type="match status" value="1"/>
</dbReference>
<gene>
    <name evidence="3" type="ORF">FHP91_17745</name>
</gene>
<dbReference type="SMART" id="SM00463">
    <property type="entry name" value="SMR"/>
    <property type="match status" value="1"/>
</dbReference>
<accession>A0A557QH96</accession>
<dbReference type="SUPFAM" id="SSF160443">
    <property type="entry name" value="SMR domain-like"/>
    <property type="match status" value="1"/>
</dbReference>
<organism evidence="3 4">
    <name type="scientific">Denitromonas halophila</name>
    <dbReference type="NCBI Taxonomy" id="1629404"/>
    <lineage>
        <taxon>Bacteria</taxon>
        <taxon>Pseudomonadati</taxon>
        <taxon>Pseudomonadota</taxon>
        <taxon>Betaproteobacteria</taxon>
        <taxon>Rhodocyclales</taxon>
        <taxon>Zoogloeaceae</taxon>
        <taxon>Denitromonas</taxon>
    </lineage>
</organism>
<feature type="domain" description="Smr" evidence="2">
    <location>
        <begin position="240"/>
        <end position="321"/>
    </location>
</feature>